<dbReference type="AlphaFoldDB" id="A0A0B0NCK8"/>
<proteinExistence type="predicted"/>
<evidence type="ECO:0000313" key="1">
    <source>
        <dbReference type="EMBL" id="KHG10590.1"/>
    </source>
</evidence>
<keyword evidence="2" id="KW-1185">Reference proteome</keyword>
<reference evidence="2" key="1">
    <citation type="submission" date="2014-09" db="EMBL/GenBank/DDBJ databases">
        <authorList>
            <person name="Mudge J."/>
            <person name="Ramaraj T."/>
            <person name="Lindquist I.E."/>
            <person name="Bharti A.K."/>
            <person name="Sundararajan A."/>
            <person name="Cameron C.T."/>
            <person name="Woodward J.E."/>
            <person name="May G.D."/>
            <person name="Brubaker C."/>
            <person name="Broadhvest J."/>
            <person name="Wilkins T.A."/>
        </authorList>
    </citation>
    <scope>NUCLEOTIDE SEQUENCE</scope>
    <source>
        <strain evidence="2">cv. AKA8401</strain>
    </source>
</reference>
<sequence length="45" mass="5276">MCDRRTILLDVSITITLKAYHRVVIPRFRPNILRTTEVDISFSKS</sequence>
<accession>A0A0B0NCK8</accession>
<evidence type="ECO:0000313" key="2">
    <source>
        <dbReference type="Proteomes" id="UP000032142"/>
    </source>
</evidence>
<dbReference type="EMBL" id="KN394237">
    <property type="protein sequence ID" value="KHG10590.1"/>
    <property type="molecule type" value="Genomic_DNA"/>
</dbReference>
<dbReference type="Proteomes" id="UP000032142">
    <property type="component" value="Unassembled WGS sequence"/>
</dbReference>
<gene>
    <name evidence="1" type="ORF">F383_15140</name>
</gene>
<organism evidence="1 2">
    <name type="scientific">Gossypium arboreum</name>
    <name type="common">Tree cotton</name>
    <name type="synonym">Gossypium nanking</name>
    <dbReference type="NCBI Taxonomy" id="29729"/>
    <lineage>
        <taxon>Eukaryota</taxon>
        <taxon>Viridiplantae</taxon>
        <taxon>Streptophyta</taxon>
        <taxon>Embryophyta</taxon>
        <taxon>Tracheophyta</taxon>
        <taxon>Spermatophyta</taxon>
        <taxon>Magnoliopsida</taxon>
        <taxon>eudicotyledons</taxon>
        <taxon>Gunneridae</taxon>
        <taxon>Pentapetalae</taxon>
        <taxon>rosids</taxon>
        <taxon>malvids</taxon>
        <taxon>Malvales</taxon>
        <taxon>Malvaceae</taxon>
        <taxon>Malvoideae</taxon>
        <taxon>Gossypium</taxon>
    </lineage>
</organism>
<name>A0A0B0NCK8_GOSAR</name>
<protein>
    <submittedName>
        <fullName evidence="1">Uncharacterized protein</fullName>
    </submittedName>
</protein>